<dbReference type="Proteomes" id="UP001214094">
    <property type="component" value="Plasmid unnamedA"/>
</dbReference>
<dbReference type="Pfam" id="PF15919">
    <property type="entry name" value="HicB_lk_antitox"/>
    <property type="match status" value="1"/>
</dbReference>
<protein>
    <submittedName>
        <fullName evidence="2">Type II toxin-antitoxin system HicB family antitoxin</fullName>
    </submittedName>
</protein>
<dbReference type="EMBL" id="CP121309">
    <property type="protein sequence ID" value="WFP93033.1"/>
    <property type="molecule type" value="Genomic_DNA"/>
</dbReference>
<geneLocation type="plasmid" evidence="2 3">
    <name>unnamedA</name>
</geneLocation>
<feature type="domain" description="HicB-like antitoxin of toxin-antitoxin system" evidence="1">
    <location>
        <begin position="16"/>
        <end position="86"/>
    </location>
</feature>
<accession>A0ABY8HLN0</accession>
<dbReference type="GeneID" id="29521205"/>
<proteinExistence type="predicted"/>
<dbReference type="SUPFAM" id="SSF143100">
    <property type="entry name" value="TTHA1013/TTHA0281-like"/>
    <property type="match status" value="1"/>
</dbReference>
<dbReference type="RefSeq" id="WP_051659410.1">
    <property type="nucleotide sequence ID" value="NZ_CP015881.1"/>
</dbReference>
<evidence type="ECO:0000313" key="3">
    <source>
        <dbReference type="Proteomes" id="UP001214094"/>
    </source>
</evidence>
<evidence type="ECO:0000259" key="1">
    <source>
        <dbReference type="Pfam" id="PF15919"/>
    </source>
</evidence>
<dbReference type="InterPro" id="IPR031807">
    <property type="entry name" value="HicB-like"/>
</dbReference>
<reference evidence="2 3" key="1">
    <citation type="submission" date="2023-03" db="EMBL/GenBank/DDBJ databases">
        <title>Comparative genome and transcriptome analysis combination mining strategies for increasing vitamin B12 production of Ensifer adhaerens strain.</title>
        <authorList>
            <person name="Yongheng L."/>
        </authorList>
    </citation>
    <scope>NUCLEOTIDE SEQUENCE [LARGE SCALE GENOMIC DNA]</scope>
    <source>
        <strain evidence="2 3">Casida A-T305</strain>
        <plasmid evidence="2 3">unnamedA</plasmid>
    </source>
</reference>
<name>A0ABY8HLN0_ENSAD</name>
<keyword evidence="2" id="KW-0614">Plasmid</keyword>
<dbReference type="InterPro" id="IPR035069">
    <property type="entry name" value="TTHA1013/TTHA0281-like"/>
</dbReference>
<evidence type="ECO:0000313" key="2">
    <source>
        <dbReference type="EMBL" id="WFP93033.1"/>
    </source>
</evidence>
<gene>
    <name evidence="2" type="ORF">P4B07_25120</name>
</gene>
<dbReference type="Gene3D" id="3.30.160.250">
    <property type="match status" value="1"/>
</dbReference>
<sequence length="128" mass="13342">MGCSRRSLAADVTNPDSEFGASFSDFLGAVTAGTSLENARAMAEEALALHINGLVADEEATPEPSSLDAVMADPGNIEGVAILVVHKAEAKKIGPRKGHIDPFAEAHGLTRSWFPAKAAKREMELAAA</sequence>
<keyword evidence="3" id="KW-1185">Reference proteome</keyword>
<organism evidence="2 3">
    <name type="scientific">Ensifer adhaerens</name>
    <name type="common">Sinorhizobium morelense</name>
    <dbReference type="NCBI Taxonomy" id="106592"/>
    <lineage>
        <taxon>Bacteria</taxon>
        <taxon>Pseudomonadati</taxon>
        <taxon>Pseudomonadota</taxon>
        <taxon>Alphaproteobacteria</taxon>
        <taxon>Hyphomicrobiales</taxon>
        <taxon>Rhizobiaceae</taxon>
        <taxon>Sinorhizobium/Ensifer group</taxon>
        <taxon>Ensifer</taxon>
    </lineage>
</organism>